<keyword evidence="3" id="KW-1185">Reference proteome</keyword>
<sequence>MFEKILPHLDEGQQRLLAGAVAEMLGNGGITAIAKASGISRTTVQRGALDIRSGMAPSHRVRRDGGGRKPASVAQPGLLEALDALVEPESRGDPMCPLRWTTKSTRKLSEELARQGFQASHTVLRHLLPEMGYSVQAPAKTVEGASHPDRDDQFRYIAGQVAEFQTAGQPVISVDTKKKELVGNYDNGGREWQPTGRLVHVKDHDFPDPDIPKAVPYGIYDLTQDSGWVTVGTSADTAEFALATISRWWDKVGSQAYPHARQLLITADAGGSNSCRSRLRKTELAAFAARTGIEVTVCHFPPGTSKWNKIEHRLFSHISMNWRGRPLESHEVVVNLIGSTTTRTGLQVHAELDEKTDEKGIKISDDEMAIIDRTEHLFHGEWNYTIRPSKSD</sequence>
<dbReference type="Proteomes" id="UP000001549">
    <property type="component" value="Chromosome"/>
</dbReference>
<dbReference type="HOGENOM" id="CLU_024793_0_0_11"/>
<evidence type="ECO:0000256" key="1">
    <source>
        <dbReference type="SAM" id="MobiDB-lite"/>
    </source>
</evidence>
<dbReference type="STRING" id="656024.FsymDg_1661"/>
<dbReference type="KEGG" id="fsy:FsymDg_1661"/>
<dbReference type="InterPro" id="IPR011518">
    <property type="entry name" value="Transposase_36"/>
</dbReference>
<protein>
    <submittedName>
        <fullName evidence="2">Rhodopirellula transposase family protein</fullName>
    </submittedName>
</protein>
<gene>
    <name evidence="2" type="ordered locus">FsymDg_1661</name>
</gene>
<name>F8B4R3_9ACTN</name>
<dbReference type="RefSeq" id="WP_013873074.1">
    <property type="nucleotide sequence ID" value="NC_015656.1"/>
</dbReference>
<evidence type="ECO:0000313" key="3">
    <source>
        <dbReference type="Proteomes" id="UP000001549"/>
    </source>
</evidence>
<proteinExistence type="predicted"/>
<reference evidence="2 3" key="1">
    <citation type="submission" date="2011-05" db="EMBL/GenBank/DDBJ databases">
        <title>Complete sequence of chromosome of Frankia symbiont of Datisca glomerata.</title>
        <authorList>
            <consortium name="US DOE Joint Genome Institute"/>
            <person name="Lucas S."/>
            <person name="Han J."/>
            <person name="Lapidus A."/>
            <person name="Cheng J.-F."/>
            <person name="Goodwin L."/>
            <person name="Pitluck S."/>
            <person name="Peters L."/>
            <person name="Mikhailova N."/>
            <person name="Chertkov O."/>
            <person name="Teshima H."/>
            <person name="Han C."/>
            <person name="Tapia R."/>
            <person name="Land M."/>
            <person name="Hauser L."/>
            <person name="Kyrpides N."/>
            <person name="Ivanova N."/>
            <person name="Pagani I."/>
            <person name="Berry A."/>
            <person name="Pawlowski K."/>
            <person name="Persson T."/>
            <person name="Vanden Heuvel B."/>
            <person name="Benson D."/>
            <person name="Woyke T."/>
        </authorList>
    </citation>
    <scope>NUCLEOTIDE SEQUENCE [LARGE SCALE GENOMIC DNA]</scope>
    <source>
        <strain evidence="3">4085684</strain>
    </source>
</reference>
<organism evidence="2 3">
    <name type="scientific">Candidatus Protofrankia datiscae</name>
    <dbReference type="NCBI Taxonomy" id="2716812"/>
    <lineage>
        <taxon>Bacteria</taxon>
        <taxon>Bacillati</taxon>
        <taxon>Actinomycetota</taxon>
        <taxon>Actinomycetes</taxon>
        <taxon>Frankiales</taxon>
        <taxon>Frankiaceae</taxon>
        <taxon>Protofrankia</taxon>
    </lineage>
</organism>
<feature type="region of interest" description="Disordered" evidence="1">
    <location>
        <begin position="50"/>
        <end position="73"/>
    </location>
</feature>
<accession>F8B4R3</accession>
<evidence type="ECO:0000313" key="2">
    <source>
        <dbReference type="EMBL" id="AEH09115.1"/>
    </source>
</evidence>
<dbReference type="EMBL" id="CP002801">
    <property type="protein sequence ID" value="AEH09115.1"/>
    <property type="molecule type" value="Genomic_DNA"/>
</dbReference>
<dbReference type="NCBIfam" id="NF033519">
    <property type="entry name" value="transpos_ISAzo13"/>
    <property type="match status" value="1"/>
</dbReference>
<dbReference type="AlphaFoldDB" id="F8B4R3"/>
<dbReference type="Pfam" id="PF07592">
    <property type="entry name" value="DDE_Tnp_ISAZ013"/>
    <property type="match status" value="1"/>
</dbReference>
<dbReference type="eggNOG" id="COG1609">
    <property type="taxonomic scope" value="Bacteria"/>
</dbReference>